<evidence type="ECO:0000259" key="4">
    <source>
        <dbReference type="Pfam" id="PF00501"/>
    </source>
</evidence>
<proteinExistence type="inferred from homology"/>
<comment type="caution">
    <text evidence="5">The sequence shown here is derived from an EMBL/GenBank/DDBJ whole genome shotgun (WGS) entry which is preliminary data.</text>
</comment>
<organism evidence="5 6">
    <name type="scientific">Brevibacterium ravenspurgense</name>
    <dbReference type="NCBI Taxonomy" id="479117"/>
    <lineage>
        <taxon>Bacteria</taxon>
        <taxon>Bacillati</taxon>
        <taxon>Actinomycetota</taxon>
        <taxon>Actinomycetes</taxon>
        <taxon>Micrococcales</taxon>
        <taxon>Brevibacteriaceae</taxon>
        <taxon>Brevibacterium</taxon>
    </lineage>
</organism>
<evidence type="ECO:0000256" key="1">
    <source>
        <dbReference type="ARBA" id="ARBA00006432"/>
    </source>
</evidence>
<reference evidence="5 6" key="1">
    <citation type="submission" date="2016-01" db="EMBL/GenBank/DDBJ databases">
        <title>Use of Whole Genome Sequencing to ascertain that Brevibacterium massiliense (Roux, Raoult 2009) is a later heterotypic synonym of Brevibacterium ravenspurgense (Mages 2008).</title>
        <authorList>
            <person name="Bernier A.-M."/>
            <person name="Burdz T."/>
            <person name="Huynh C."/>
            <person name="Pachecho A.L."/>
            <person name="Wiebe D."/>
            <person name="Bonner C."/>
            <person name="Bernard K."/>
        </authorList>
    </citation>
    <scope>NUCLEOTIDE SEQUENCE [LARGE SCALE GENOMIC DNA]</scope>
    <source>
        <strain evidence="5 6">CCUG56047</strain>
    </source>
</reference>
<dbReference type="GO" id="GO:0031956">
    <property type="term" value="F:medium-chain fatty acid-CoA ligase activity"/>
    <property type="evidence" value="ECO:0007669"/>
    <property type="project" value="TreeGrafter"/>
</dbReference>
<dbReference type="PANTHER" id="PTHR43201">
    <property type="entry name" value="ACYL-COA SYNTHETASE"/>
    <property type="match status" value="1"/>
</dbReference>
<evidence type="ECO:0000313" key="5">
    <source>
        <dbReference type="EMBL" id="KXZ58874.1"/>
    </source>
</evidence>
<accession>A0A150HA56</accession>
<dbReference type="InterPro" id="IPR000873">
    <property type="entry name" value="AMP-dep_synth/lig_dom"/>
</dbReference>
<dbReference type="GO" id="GO:0004467">
    <property type="term" value="F:long-chain fatty acid-CoA ligase activity"/>
    <property type="evidence" value="ECO:0007669"/>
    <property type="project" value="UniProtKB-EC"/>
</dbReference>
<evidence type="ECO:0000256" key="2">
    <source>
        <dbReference type="ARBA" id="ARBA00022598"/>
    </source>
</evidence>
<dbReference type="PATRIC" id="fig|479117.4.peg.746"/>
<dbReference type="InterPro" id="IPR042099">
    <property type="entry name" value="ANL_N_sf"/>
</dbReference>
<evidence type="ECO:0000256" key="3">
    <source>
        <dbReference type="SAM" id="MobiDB-lite"/>
    </source>
</evidence>
<feature type="region of interest" description="Disordered" evidence="3">
    <location>
        <begin position="357"/>
        <end position="386"/>
    </location>
</feature>
<dbReference type="RefSeq" id="WP_062020413.1">
    <property type="nucleotide sequence ID" value="NZ_LQQC01000008.1"/>
</dbReference>
<evidence type="ECO:0000313" key="6">
    <source>
        <dbReference type="Proteomes" id="UP000243589"/>
    </source>
</evidence>
<dbReference type="SUPFAM" id="SSF56801">
    <property type="entry name" value="Acetyl-CoA synthetase-like"/>
    <property type="match status" value="1"/>
</dbReference>
<gene>
    <name evidence="5" type="ORF">Bravens_00746</name>
</gene>
<comment type="similarity">
    <text evidence="1">Belongs to the ATP-dependent AMP-binding enzyme family.</text>
</comment>
<feature type="domain" description="AMP-dependent synthetase/ligase" evidence="4">
    <location>
        <begin position="8"/>
        <end position="396"/>
    </location>
</feature>
<name>A0A150HA56_9MICO</name>
<keyword evidence="2 5" id="KW-0436">Ligase</keyword>
<keyword evidence="6" id="KW-1185">Reference proteome</keyword>
<dbReference type="Gene3D" id="3.40.50.12780">
    <property type="entry name" value="N-terminal domain of ligase-like"/>
    <property type="match status" value="1"/>
</dbReference>
<protein>
    <submittedName>
        <fullName evidence="5">Long-chain-fatty-acid--CoA ligase FadD13</fullName>
        <ecNumber evidence="5">6.2.1.3</ecNumber>
    </submittedName>
</protein>
<dbReference type="AlphaFoldDB" id="A0A150HA56"/>
<dbReference type="Proteomes" id="UP000243589">
    <property type="component" value="Unassembled WGS sequence"/>
</dbReference>
<dbReference type="EC" id="6.2.1.3" evidence="5"/>
<dbReference type="PANTHER" id="PTHR43201:SF5">
    <property type="entry name" value="MEDIUM-CHAIN ACYL-COA LIGASE ACSF2, MITOCHONDRIAL"/>
    <property type="match status" value="1"/>
</dbReference>
<sequence length="431" mass="44036">MKLTTMLQNVVSDHGDRIALVTPSERVTYAQLDDRARRAAAVLAAHQVFPGDRIGVMTLNSASAVYTLFGAWYLGAIPVPLDPKMDSDDLEAVISHAGIEVALVSAELWKAAKRVDLGIEWIVSDAGRGGAGRGGRGDGRGGSVFETAVDAVDPYTEAEYEDAATALIQYIDLVDGIPRGAVFTHAGLAEAQPAVAQAMGIDGYDVVQTASPLWNPAVLHTSILTPLSLGAAVVLSADPQPGSAAALVQKAGSTVVTGTEAALLASLPGATSAGFAPGDIERIFVLGPVSSPRVGAEIARAYRAKHFFGLYSPGAAAGVGLLVTAQDIVKAPGSVGSPEQGTGIDVRVAEGTGTAMGGVAPDEVPGRDSAGSAGAGSADGEGARGELQLRGPGLLKNFWRNPIATADSHDGEWLRTGVAARVDAEGRIHLV</sequence>
<dbReference type="Pfam" id="PF00501">
    <property type="entry name" value="AMP-binding"/>
    <property type="match status" value="1"/>
</dbReference>
<dbReference type="EMBL" id="LQQC01000008">
    <property type="protein sequence ID" value="KXZ58874.1"/>
    <property type="molecule type" value="Genomic_DNA"/>
</dbReference>